<gene>
    <name evidence="3" type="ORF">GCM10007874_06370</name>
</gene>
<dbReference type="RefSeq" id="WP_284310431.1">
    <property type="nucleotide sequence ID" value="NZ_BSPC01000005.1"/>
</dbReference>
<keyword evidence="4" id="KW-1185">Reference proteome</keyword>
<feature type="region of interest" description="Disordered" evidence="1">
    <location>
        <begin position="1"/>
        <end position="41"/>
    </location>
</feature>
<organism evidence="3 4">
    <name type="scientific">Labrys miyagiensis</name>
    <dbReference type="NCBI Taxonomy" id="346912"/>
    <lineage>
        <taxon>Bacteria</taxon>
        <taxon>Pseudomonadati</taxon>
        <taxon>Pseudomonadota</taxon>
        <taxon>Alphaproteobacteria</taxon>
        <taxon>Hyphomicrobiales</taxon>
        <taxon>Xanthobacteraceae</taxon>
        <taxon>Labrys</taxon>
    </lineage>
</organism>
<keyword evidence="2" id="KW-1133">Transmembrane helix</keyword>
<dbReference type="Proteomes" id="UP001156882">
    <property type="component" value="Unassembled WGS sequence"/>
</dbReference>
<keyword evidence="2" id="KW-0472">Membrane</keyword>
<protein>
    <submittedName>
        <fullName evidence="3">Uncharacterized protein</fullName>
    </submittedName>
</protein>
<feature type="transmembrane region" description="Helical" evidence="2">
    <location>
        <begin position="44"/>
        <end position="64"/>
    </location>
</feature>
<keyword evidence="2" id="KW-0812">Transmembrane</keyword>
<sequence length="105" mass="11371">MSEDEDKPPELAKVPPHRMSPQMWAQQARRNQPPPPVPRDDHSLRFRIMVVGGLAILGGLLALAKYDSGSGNGVLREMQEQIDRLTKGGCQATAQAAGCKALPSQ</sequence>
<evidence type="ECO:0000313" key="4">
    <source>
        <dbReference type="Proteomes" id="UP001156882"/>
    </source>
</evidence>
<proteinExistence type="predicted"/>
<reference evidence="4" key="1">
    <citation type="journal article" date="2019" name="Int. J. Syst. Evol. Microbiol.">
        <title>The Global Catalogue of Microorganisms (GCM) 10K type strain sequencing project: providing services to taxonomists for standard genome sequencing and annotation.</title>
        <authorList>
            <consortium name="The Broad Institute Genomics Platform"/>
            <consortium name="The Broad Institute Genome Sequencing Center for Infectious Disease"/>
            <person name="Wu L."/>
            <person name="Ma J."/>
        </authorList>
    </citation>
    <scope>NUCLEOTIDE SEQUENCE [LARGE SCALE GENOMIC DNA]</scope>
    <source>
        <strain evidence="4">NBRC 101365</strain>
    </source>
</reference>
<dbReference type="EMBL" id="BSPC01000005">
    <property type="protein sequence ID" value="GLS17622.1"/>
    <property type="molecule type" value="Genomic_DNA"/>
</dbReference>
<comment type="caution">
    <text evidence="3">The sequence shown here is derived from an EMBL/GenBank/DDBJ whole genome shotgun (WGS) entry which is preliminary data.</text>
</comment>
<evidence type="ECO:0000313" key="3">
    <source>
        <dbReference type="EMBL" id="GLS17622.1"/>
    </source>
</evidence>
<evidence type="ECO:0000256" key="2">
    <source>
        <dbReference type="SAM" id="Phobius"/>
    </source>
</evidence>
<evidence type="ECO:0000256" key="1">
    <source>
        <dbReference type="SAM" id="MobiDB-lite"/>
    </source>
</evidence>
<name>A0ABQ6CH82_9HYPH</name>
<accession>A0ABQ6CH82</accession>